<dbReference type="Proteomes" id="UP000664293">
    <property type="component" value="Unassembled WGS sequence"/>
</dbReference>
<dbReference type="Pfam" id="PF01844">
    <property type="entry name" value="HNH"/>
    <property type="match status" value="1"/>
</dbReference>
<dbReference type="CDD" id="cd00085">
    <property type="entry name" value="HNHc"/>
    <property type="match status" value="1"/>
</dbReference>
<dbReference type="InterPro" id="IPR002711">
    <property type="entry name" value="HNH"/>
</dbReference>
<dbReference type="RefSeq" id="WP_207002931.1">
    <property type="nucleotide sequence ID" value="NZ_JAEKJR010000002.1"/>
</dbReference>
<dbReference type="Gene3D" id="1.10.30.50">
    <property type="match status" value="1"/>
</dbReference>
<proteinExistence type="predicted"/>
<feature type="domain" description="HNH nuclease" evidence="1">
    <location>
        <begin position="55"/>
        <end position="109"/>
    </location>
</feature>
<keyword evidence="2" id="KW-0378">Hydrolase</keyword>
<evidence type="ECO:0000313" key="3">
    <source>
        <dbReference type="Proteomes" id="UP000664293"/>
    </source>
</evidence>
<evidence type="ECO:0000259" key="1">
    <source>
        <dbReference type="SMART" id="SM00507"/>
    </source>
</evidence>
<comment type="caution">
    <text evidence="2">The sequence shown here is derived from an EMBL/GenBank/DDBJ whole genome shotgun (WGS) entry which is preliminary data.</text>
</comment>
<name>A0ABS3E947_9GAMM</name>
<reference evidence="2 3" key="1">
    <citation type="submission" date="2020-12" db="EMBL/GenBank/DDBJ databases">
        <title>Oil enriched cultivation method for isolating marine PHA-producing bacteria.</title>
        <authorList>
            <person name="Zheng W."/>
            <person name="Yu S."/>
            <person name="Huang Y."/>
        </authorList>
    </citation>
    <scope>NUCLEOTIDE SEQUENCE [LARGE SCALE GENOMIC DNA]</scope>
    <source>
        <strain evidence="2 3">SN0-2</strain>
    </source>
</reference>
<dbReference type="GO" id="GO:0004519">
    <property type="term" value="F:endonuclease activity"/>
    <property type="evidence" value="ECO:0007669"/>
    <property type="project" value="UniProtKB-KW"/>
</dbReference>
<sequence length="128" mass="14545">MPVKTKTPCRKCKRAHSNSNGYCDQHQDLATNWGEYQKRLGRQANRRYKSKEYLRNREIIKRLANGLCEHCTKLGRVTEGTECDHKVPRSRGGSDDVSNLQWLCKSCHARKTAQEGGGARGEGRVKSL</sequence>
<organism evidence="2 3">
    <name type="scientific">Microbulbifer salipaludis</name>
    <dbReference type="NCBI Taxonomy" id="187980"/>
    <lineage>
        <taxon>Bacteria</taxon>
        <taxon>Pseudomonadati</taxon>
        <taxon>Pseudomonadota</taxon>
        <taxon>Gammaproteobacteria</taxon>
        <taxon>Cellvibrionales</taxon>
        <taxon>Microbulbiferaceae</taxon>
        <taxon>Microbulbifer</taxon>
    </lineage>
</organism>
<keyword evidence="2" id="KW-0540">Nuclease</keyword>
<accession>A0ABS3E947</accession>
<dbReference type="SMART" id="SM00507">
    <property type="entry name" value="HNHc"/>
    <property type="match status" value="1"/>
</dbReference>
<dbReference type="EMBL" id="JAEKJR010000002">
    <property type="protein sequence ID" value="MBN8431820.1"/>
    <property type="molecule type" value="Genomic_DNA"/>
</dbReference>
<keyword evidence="3" id="KW-1185">Reference proteome</keyword>
<gene>
    <name evidence="2" type="ORF">JF535_13260</name>
</gene>
<keyword evidence="2" id="KW-0255">Endonuclease</keyword>
<dbReference type="InterPro" id="IPR003615">
    <property type="entry name" value="HNH_nuc"/>
</dbReference>
<evidence type="ECO:0000313" key="2">
    <source>
        <dbReference type="EMBL" id="MBN8431820.1"/>
    </source>
</evidence>
<protein>
    <submittedName>
        <fullName evidence="2">HNH endonuclease</fullName>
    </submittedName>
</protein>